<dbReference type="InterPro" id="IPR001387">
    <property type="entry name" value="Cro/C1-type_HTH"/>
</dbReference>
<dbReference type="GO" id="GO:0003677">
    <property type="term" value="F:DNA binding"/>
    <property type="evidence" value="ECO:0007669"/>
    <property type="project" value="UniProtKB-KW"/>
</dbReference>
<proteinExistence type="predicted"/>
<dbReference type="Gene3D" id="1.10.260.40">
    <property type="entry name" value="lambda repressor-like DNA-binding domains"/>
    <property type="match status" value="1"/>
</dbReference>
<dbReference type="Proteomes" id="UP000008922">
    <property type="component" value="Chromosome"/>
</dbReference>
<gene>
    <name evidence="2" type="ordered locus">ANT_21830</name>
</gene>
<dbReference type="eggNOG" id="COG3620">
    <property type="taxonomic scope" value="Bacteria"/>
</dbReference>
<organism evidence="2 3">
    <name type="scientific">Anaerolinea thermophila (strain DSM 14523 / JCM 11388 / NBRC 100420 / UNI-1)</name>
    <dbReference type="NCBI Taxonomy" id="926569"/>
    <lineage>
        <taxon>Bacteria</taxon>
        <taxon>Bacillati</taxon>
        <taxon>Chloroflexota</taxon>
        <taxon>Anaerolineae</taxon>
        <taxon>Anaerolineales</taxon>
        <taxon>Anaerolineaceae</taxon>
        <taxon>Anaerolinea</taxon>
    </lineage>
</organism>
<accession>E8MXX8</accession>
<name>E8MXX8_ANATU</name>
<dbReference type="RefSeq" id="WP_013560579.1">
    <property type="nucleotide sequence ID" value="NC_014960.1"/>
</dbReference>
<feature type="domain" description="HTH cro/C1-type" evidence="1">
    <location>
        <begin position="10"/>
        <end position="63"/>
    </location>
</feature>
<dbReference type="EMBL" id="AP012029">
    <property type="protein sequence ID" value="BAJ64209.1"/>
    <property type="molecule type" value="Genomic_DNA"/>
</dbReference>
<dbReference type="OrthoDB" id="9800901at2"/>
<protein>
    <submittedName>
        <fullName evidence="2">Xre family DNA-binding protein</fullName>
    </submittedName>
</protein>
<dbReference type="Pfam" id="PF13560">
    <property type="entry name" value="HTH_31"/>
    <property type="match status" value="1"/>
</dbReference>
<dbReference type="HOGENOM" id="CLU_2713554_0_0_0"/>
<evidence type="ECO:0000259" key="1">
    <source>
        <dbReference type="PROSITE" id="PS50943"/>
    </source>
</evidence>
<sequence>MNGQAIIEQLETRRKELGMTDEAFARLLGISRPLWSQLRSGRRRLTLAVLRRILRTFPDWEEAVLALLREEA</sequence>
<keyword evidence="2" id="KW-0238">DNA-binding</keyword>
<reference evidence="2 3" key="1">
    <citation type="submission" date="2010-12" db="EMBL/GenBank/DDBJ databases">
        <title>Whole genome sequence of Anaerolinea thermophila UNI-1.</title>
        <authorList>
            <person name="Narita-Yamada S."/>
            <person name="Kishi E."/>
            <person name="Watanabe Y."/>
            <person name="Takasaki K."/>
            <person name="Ankai A."/>
            <person name="Oguchi A."/>
            <person name="Fukui S."/>
            <person name="Takahashi M."/>
            <person name="Yashiro I."/>
            <person name="Hosoyama A."/>
            <person name="Sekiguchi Y."/>
            <person name="Hanada S."/>
            <person name="Fujita N."/>
        </authorList>
    </citation>
    <scope>NUCLEOTIDE SEQUENCE [LARGE SCALE GENOMIC DNA]</scope>
    <source>
        <strain evidence="3">DSM 14523 / JCM 11388 / NBRC 100420 / UNI-1</strain>
    </source>
</reference>
<keyword evidence="3" id="KW-1185">Reference proteome</keyword>
<dbReference type="SMART" id="SM00530">
    <property type="entry name" value="HTH_XRE"/>
    <property type="match status" value="1"/>
</dbReference>
<evidence type="ECO:0000313" key="3">
    <source>
        <dbReference type="Proteomes" id="UP000008922"/>
    </source>
</evidence>
<dbReference type="AlphaFoldDB" id="E8MXX8"/>
<dbReference type="InParanoid" id="E8MXX8"/>
<dbReference type="PROSITE" id="PS50943">
    <property type="entry name" value="HTH_CROC1"/>
    <property type="match status" value="1"/>
</dbReference>
<dbReference type="KEGG" id="atm:ANT_21830"/>
<dbReference type="CDD" id="cd00093">
    <property type="entry name" value="HTH_XRE"/>
    <property type="match status" value="1"/>
</dbReference>
<dbReference type="STRING" id="926569.ANT_21830"/>
<dbReference type="SUPFAM" id="SSF47413">
    <property type="entry name" value="lambda repressor-like DNA-binding domains"/>
    <property type="match status" value="1"/>
</dbReference>
<evidence type="ECO:0000313" key="2">
    <source>
        <dbReference type="EMBL" id="BAJ64209.1"/>
    </source>
</evidence>
<dbReference type="InterPro" id="IPR010982">
    <property type="entry name" value="Lambda_DNA-bd_dom_sf"/>
</dbReference>